<feature type="chain" id="PRO_5012294142" evidence="2">
    <location>
        <begin position="16"/>
        <end position="548"/>
    </location>
</feature>
<proteinExistence type="predicted"/>
<dbReference type="GeneID" id="63685023"/>
<dbReference type="STRING" id="1858805.M5G403"/>
<evidence type="ECO:0000256" key="1">
    <source>
        <dbReference type="SAM" id="MobiDB-lite"/>
    </source>
</evidence>
<dbReference type="OrthoDB" id="10261782at2759"/>
<dbReference type="HOGENOM" id="CLU_017366_2_1_1"/>
<dbReference type="RefSeq" id="XP_040629834.1">
    <property type="nucleotide sequence ID" value="XM_040769961.1"/>
</dbReference>
<dbReference type="AlphaFoldDB" id="M5G403"/>
<feature type="signal peptide" evidence="2">
    <location>
        <begin position="1"/>
        <end position="15"/>
    </location>
</feature>
<keyword evidence="4" id="KW-1185">Reference proteome</keyword>
<accession>M5G403</accession>
<name>M5G403_DACPD</name>
<gene>
    <name evidence="3" type="ORF">DACRYDRAFT_115242</name>
</gene>
<dbReference type="PANTHER" id="PTHR35204:SF1">
    <property type="entry name" value="ENTEROTOXIN"/>
    <property type="match status" value="1"/>
</dbReference>
<dbReference type="PANTHER" id="PTHR35204">
    <property type="entry name" value="YALI0A21131P"/>
    <property type="match status" value="1"/>
</dbReference>
<feature type="compositionally biased region" description="Basic and acidic residues" evidence="1">
    <location>
        <begin position="492"/>
        <end position="519"/>
    </location>
</feature>
<reference evidence="3 4" key="1">
    <citation type="journal article" date="2012" name="Science">
        <title>The Paleozoic origin of enzymatic lignin decomposition reconstructed from 31 fungal genomes.</title>
        <authorList>
            <person name="Floudas D."/>
            <person name="Binder M."/>
            <person name="Riley R."/>
            <person name="Barry K."/>
            <person name="Blanchette R.A."/>
            <person name="Henrissat B."/>
            <person name="Martinez A.T."/>
            <person name="Otillar R."/>
            <person name="Spatafora J.W."/>
            <person name="Yadav J.S."/>
            <person name="Aerts A."/>
            <person name="Benoit I."/>
            <person name="Boyd A."/>
            <person name="Carlson A."/>
            <person name="Copeland A."/>
            <person name="Coutinho P.M."/>
            <person name="de Vries R.P."/>
            <person name="Ferreira P."/>
            <person name="Findley K."/>
            <person name="Foster B."/>
            <person name="Gaskell J."/>
            <person name="Glotzer D."/>
            <person name="Gorecki P."/>
            <person name="Heitman J."/>
            <person name="Hesse C."/>
            <person name="Hori C."/>
            <person name="Igarashi K."/>
            <person name="Jurgens J.A."/>
            <person name="Kallen N."/>
            <person name="Kersten P."/>
            <person name="Kohler A."/>
            <person name="Kuees U."/>
            <person name="Kumar T.K.A."/>
            <person name="Kuo A."/>
            <person name="LaButti K."/>
            <person name="Larrondo L.F."/>
            <person name="Lindquist E."/>
            <person name="Ling A."/>
            <person name="Lombard V."/>
            <person name="Lucas S."/>
            <person name="Lundell T."/>
            <person name="Martin R."/>
            <person name="McLaughlin D.J."/>
            <person name="Morgenstern I."/>
            <person name="Morin E."/>
            <person name="Murat C."/>
            <person name="Nagy L.G."/>
            <person name="Nolan M."/>
            <person name="Ohm R.A."/>
            <person name="Patyshakuliyeva A."/>
            <person name="Rokas A."/>
            <person name="Ruiz-Duenas F.J."/>
            <person name="Sabat G."/>
            <person name="Salamov A."/>
            <person name="Samejima M."/>
            <person name="Schmutz J."/>
            <person name="Slot J.C."/>
            <person name="St John F."/>
            <person name="Stenlid J."/>
            <person name="Sun H."/>
            <person name="Sun S."/>
            <person name="Syed K."/>
            <person name="Tsang A."/>
            <person name="Wiebenga A."/>
            <person name="Young D."/>
            <person name="Pisabarro A."/>
            <person name="Eastwood D.C."/>
            <person name="Martin F."/>
            <person name="Cullen D."/>
            <person name="Grigoriev I.V."/>
            <person name="Hibbett D.S."/>
        </authorList>
    </citation>
    <scope>NUCLEOTIDE SEQUENCE [LARGE SCALE GENOMIC DNA]</scope>
    <source>
        <strain evidence="3 4">DJM-731 SS1</strain>
    </source>
</reference>
<protein>
    <submittedName>
        <fullName evidence="3">Uncharacterized protein</fullName>
    </submittedName>
</protein>
<feature type="region of interest" description="Disordered" evidence="1">
    <location>
        <begin position="472"/>
        <end position="519"/>
    </location>
</feature>
<keyword evidence="2" id="KW-0732">Signal</keyword>
<evidence type="ECO:0000313" key="4">
    <source>
        <dbReference type="Proteomes" id="UP000030653"/>
    </source>
</evidence>
<evidence type="ECO:0000256" key="2">
    <source>
        <dbReference type="SAM" id="SignalP"/>
    </source>
</evidence>
<dbReference type="EMBL" id="JH795860">
    <property type="protein sequence ID" value="EJU02940.1"/>
    <property type="molecule type" value="Genomic_DNA"/>
</dbReference>
<evidence type="ECO:0000313" key="3">
    <source>
        <dbReference type="EMBL" id="EJU02940.1"/>
    </source>
</evidence>
<dbReference type="Proteomes" id="UP000030653">
    <property type="component" value="Unassembled WGS sequence"/>
</dbReference>
<sequence length="548" mass="61810">MKLLWLLQALVLVTATVSQLLDYRAHVFNSVSSALRQWGNTLNPNGASFVPGLIRAGTSMYHARPSASPPDTPEWLAFDAEMSFGIFGNRMAFPRRNQTGETWMRTYSAKRDIKVGYFDGMSAMIANTGTFDFVDLIGYGLAGTPSTDWRGVWDEYIRAAKLCNWTKEFDVDLDGFVRMNAGFELIVCDWSAWELGANVNVTRTHQDSAEPFYEWARSAAWHNFVSDSRVELDWSGFVSAHGRDVKLDPKGSLKERRMITMSNETRQTIRDEVLEVTNRPLFGKRSVNWQMLVDTVTTRYQPRLLEIQNILSGTAPNETEIATAASLVHISLVPYYEPHLPDRGLNKCINGLTWHIERLHLTKEEQKIYKSVLFVLDRICTTLFDLFDLLPIAPPSPSPSPWSTNSTTSDASVLVSTLFEDLVWPTFVSCPIGACSDAAGEFCSLAVWPIVWSTPGADWPRCLNRAAFDWKNRRGPGRGPGGPGRRPYGSRPRGDGPRGHDGSGHHDPPPPSPEHIRDHDGQAVFSLWEDFDSLRPDWVWWPEHYEME</sequence>
<organism evidence="3 4">
    <name type="scientific">Dacryopinax primogenitus (strain DJM 731)</name>
    <name type="common">Brown rot fungus</name>
    <dbReference type="NCBI Taxonomy" id="1858805"/>
    <lineage>
        <taxon>Eukaryota</taxon>
        <taxon>Fungi</taxon>
        <taxon>Dikarya</taxon>
        <taxon>Basidiomycota</taxon>
        <taxon>Agaricomycotina</taxon>
        <taxon>Dacrymycetes</taxon>
        <taxon>Dacrymycetales</taxon>
        <taxon>Dacrymycetaceae</taxon>
        <taxon>Dacryopinax</taxon>
    </lineage>
</organism>
<dbReference type="OMA" id="NIQPARI"/>
<dbReference type="InterPro" id="IPR038921">
    <property type="entry name" value="YOR389W-like"/>
</dbReference>